<gene>
    <name evidence="4" type="ORF">HNQ52_001972</name>
</gene>
<organism evidence="4 5">
    <name type="scientific">Chiayiivirga flava</name>
    <dbReference type="NCBI Taxonomy" id="659595"/>
    <lineage>
        <taxon>Bacteria</taxon>
        <taxon>Pseudomonadati</taxon>
        <taxon>Pseudomonadota</taxon>
        <taxon>Gammaproteobacteria</taxon>
        <taxon>Lysobacterales</taxon>
        <taxon>Lysobacteraceae</taxon>
        <taxon>Chiayiivirga</taxon>
    </lineage>
</organism>
<accession>A0A7W8G284</accession>
<proteinExistence type="inferred from homology"/>
<protein>
    <submittedName>
        <fullName evidence="4">GT2 family glycosyltransferase</fullName>
    </submittedName>
</protein>
<evidence type="ECO:0000313" key="4">
    <source>
        <dbReference type="EMBL" id="MBB5208430.1"/>
    </source>
</evidence>
<comment type="caution">
    <text evidence="4">The sequence shown here is derived from an EMBL/GenBank/DDBJ whole genome shotgun (WGS) entry which is preliminary data.</text>
</comment>
<evidence type="ECO:0000256" key="2">
    <source>
        <dbReference type="ARBA" id="ARBA00022676"/>
    </source>
</evidence>
<dbReference type="Pfam" id="PF13641">
    <property type="entry name" value="Glyco_tranf_2_3"/>
    <property type="match status" value="1"/>
</dbReference>
<dbReference type="PANTHER" id="PTHR43179">
    <property type="entry name" value="RHAMNOSYLTRANSFERASE WBBL"/>
    <property type="match status" value="1"/>
</dbReference>
<dbReference type="RefSeq" id="WP_183960960.1">
    <property type="nucleotide sequence ID" value="NZ_JACHHP010000003.1"/>
</dbReference>
<keyword evidence="3 4" id="KW-0808">Transferase</keyword>
<evidence type="ECO:0000313" key="5">
    <source>
        <dbReference type="Proteomes" id="UP000521199"/>
    </source>
</evidence>
<evidence type="ECO:0000256" key="1">
    <source>
        <dbReference type="ARBA" id="ARBA00006739"/>
    </source>
</evidence>
<dbReference type="InterPro" id="IPR029044">
    <property type="entry name" value="Nucleotide-diphossugar_trans"/>
</dbReference>
<reference evidence="4 5" key="1">
    <citation type="submission" date="2020-08" db="EMBL/GenBank/DDBJ databases">
        <title>Genomic Encyclopedia of Type Strains, Phase IV (KMG-IV): sequencing the most valuable type-strain genomes for metagenomic binning, comparative biology and taxonomic classification.</title>
        <authorList>
            <person name="Goeker M."/>
        </authorList>
    </citation>
    <scope>NUCLEOTIDE SEQUENCE [LARGE SCALE GENOMIC DNA]</scope>
    <source>
        <strain evidence="4 5">DSM 24163</strain>
    </source>
</reference>
<dbReference type="GO" id="GO:0016757">
    <property type="term" value="F:glycosyltransferase activity"/>
    <property type="evidence" value="ECO:0007669"/>
    <property type="project" value="UniProtKB-KW"/>
</dbReference>
<dbReference type="Proteomes" id="UP000521199">
    <property type="component" value="Unassembled WGS sequence"/>
</dbReference>
<keyword evidence="2" id="KW-0328">Glycosyltransferase</keyword>
<dbReference type="AlphaFoldDB" id="A0A7W8G284"/>
<evidence type="ECO:0000256" key="3">
    <source>
        <dbReference type="ARBA" id="ARBA00022679"/>
    </source>
</evidence>
<dbReference type="EMBL" id="JACHHP010000003">
    <property type="protein sequence ID" value="MBB5208430.1"/>
    <property type="molecule type" value="Genomic_DNA"/>
</dbReference>
<dbReference type="PANTHER" id="PTHR43179:SF12">
    <property type="entry name" value="GALACTOFURANOSYLTRANSFERASE GLFT2"/>
    <property type="match status" value="1"/>
</dbReference>
<comment type="similarity">
    <text evidence="1">Belongs to the glycosyltransferase 2 family.</text>
</comment>
<keyword evidence="5" id="KW-1185">Reference proteome</keyword>
<dbReference type="SUPFAM" id="SSF53448">
    <property type="entry name" value="Nucleotide-diphospho-sugar transferases"/>
    <property type="match status" value="1"/>
</dbReference>
<sequence length="310" mass="33870">MSPAARPFVVASIVNWNTPQRTLACVAALQASSYRRHRIVVVDNASRDDSVAAIGKAHPDVTVLCAGSNLGFAGGHRLALEQARGWGADALWLVNSDAIVEPDALAALVAAFAQHGSAIYGGMPLSRRDDDATLFDFPAKYLDPHGRPTPFLRDADVVFDATWRHRAPMRVGAVAGSTLLLPLDLVQRHGWLDESWFLHCEEIDYCYTLRAHGVPSYLVPGARVWHEGGGSDAGRSAVADVVQYYRARNEIALARRHGRMFSASAIALKKMLRAAWLARADPARARFVLRGAWHGWRGVTGRTVLPDDHL</sequence>
<dbReference type="Gene3D" id="3.90.550.10">
    <property type="entry name" value="Spore Coat Polysaccharide Biosynthesis Protein SpsA, Chain A"/>
    <property type="match status" value="1"/>
</dbReference>
<name>A0A7W8G284_9GAMM</name>